<dbReference type="Gene3D" id="2.115.10.20">
    <property type="entry name" value="Glycosyl hydrolase domain, family 43"/>
    <property type="match status" value="1"/>
</dbReference>
<dbReference type="Pfam" id="PF08244">
    <property type="entry name" value="Glyco_hydro_32C"/>
    <property type="match status" value="1"/>
</dbReference>
<dbReference type="Pfam" id="PF00251">
    <property type="entry name" value="Glyco_hydro_32N"/>
    <property type="match status" value="1"/>
</dbReference>
<dbReference type="OrthoDB" id="202537at2759"/>
<evidence type="ECO:0000256" key="1">
    <source>
        <dbReference type="ARBA" id="ARBA00009902"/>
    </source>
</evidence>
<dbReference type="SUPFAM" id="SSF75005">
    <property type="entry name" value="Arabinanase/levansucrase/invertase"/>
    <property type="match status" value="1"/>
</dbReference>
<organism evidence="7 8">
    <name type="scientific">Chlamydomonas incerta</name>
    <dbReference type="NCBI Taxonomy" id="51695"/>
    <lineage>
        <taxon>Eukaryota</taxon>
        <taxon>Viridiplantae</taxon>
        <taxon>Chlorophyta</taxon>
        <taxon>core chlorophytes</taxon>
        <taxon>Chlorophyceae</taxon>
        <taxon>CS clade</taxon>
        <taxon>Chlamydomonadales</taxon>
        <taxon>Chlamydomonadaceae</taxon>
        <taxon>Chlamydomonas</taxon>
    </lineage>
</organism>
<dbReference type="InterPro" id="IPR018053">
    <property type="entry name" value="Glyco_hydro_32_AS"/>
</dbReference>
<dbReference type="SUPFAM" id="SSF49899">
    <property type="entry name" value="Concanavalin A-like lectins/glucanases"/>
    <property type="match status" value="1"/>
</dbReference>
<dbReference type="InterPro" id="IPR023296">
    <property type="entry name" value="Glyco_hydro_beta-prop_sf"/>
</dbReference>
<dbReference type="GO" id="GO:0004553">
    <property type="term" value="F:hydrolase activity, hydrolyzing O-glycosyl compounds"/>
    <property type="evidence" value="ECO:0007669"/>
    <property type="project" value="InterPro"/>
</dbReference>
<comment type="similarity">
    <text evidence="1 4">Belongs to the glycosyl hydrolase 32 family.</text>
</comment>
<dbReference type="PROSITE" id="PS00609">
    <property type="entry name" value="GLYCOSYL_HYDROL_F32"/>
    <property type="match status" value="1"/>
</dbReference>
<accession>A0A835WER2</accession>
<comment type="caution">
    <text evidence="7">The sequence shown here is derived from an EMBL/GenBank/DDBJ whole genome shotgun (WGS) entry which is preliminary data.</text>
</comment>
<reference evidence="7" key="1">
    <citation type="journal article" date="2020" name="bioRxiv">
        <title>Comparative genomics of Chlamydomonas.</title>
        <authorList>
            <person name="Craig R.J."/>
            <person name="Hasan A.R."/>
            <person name="Ness R.W."/>
            <person name="Keightley P.D."/>
        </authorList>
    </citation>
    <scope>NUCLEOTIDE SEQUENCE</scope>
    <source>
        <strain evidence="7">SAG 7.73</strain>
    </source>
</reference>
<dbReference type="EMBL" id="JAEHOC010000001">
    <property type="protein sequence ID" value="KAG2446051.1"/>
    <property type="molecule type" value="Genomic_DNA"/>
</dbReference>
<evidence type="ECO:0000256" key="3">
    <source>
        <dbReference type="ARBA" id="ARBA00023295"/>
    </source>
</evidence>
<dbReference type="AlphaFoldDB" id="A0A835WER2"/>
<feature type="domain" description="Glycosyl hydrolase family 32 C-terminal" evidence="6">
    <location>
        <begin position="517"/>
        <end position="558"/>
    </location>
</feature>
<protein>
    <recommendedName>
        <fullName evidence="9">Beta-fructofuranosidase</fullName>
    </recommendedName>
</protein>
<feature type="domain" description="Glycosyl hydrolase family 32 N-terminal" evidence="5">
    <location>
        <begin position="24"/>
        <end position="371"/>
    </location>
</feature>
<name>A0A835WER2_CHLIN</name>
<evidence type="ECO:0000313" key="7">
    <source>
        <dbReference type="EMBL" id="KAG2446051.1"/>
    </source>
</evidence>
<dbReference type="CDD" id="cd08996">
    <property type="entry name" value="GH32_FFase"/>
    <property type="match status" value="1"/>
</dbReference>
<keyword evidence="2 4" id="KW-0378">Hydrolase</keyword>
<sequence>MTAVSLQGLANARHAVSQDRPSFHVAPPKGWLNDPNGPLFYAGYYHMFYQHIPEGCIWSFGLVWGHAVSRDLVTWEHLPPAIVPTPGGLDADGCFSGCATLDEDGIPTLLYTGVRLRSNGAAGPLPPVECDLQLPFIESQCAVRPVDPSDPKLTHWTKIEYPWMALPPANWGLGGWRDPYIISRPGENGSDCWALIIGSGVKDNGGTVLVYKSKELLDGWQLHGELCHGRGEGSTTGFIWECPLLTKLPAIPAQTARGGVASHSSQSCASTAGAGDLGDKPYFFCISPDACTNPSYYWLGRYDAEAMTFDLKSADGPYRLDLGDILYAPNTLEDKANGRTLLWGWNQEKRTKVDAYDYAGCLSVPRILWAEPSTAAVTAACSSSTSSSAAPSRWSLHQQPVPELSKLRVTEATSCWRLSDDLPDESAELLILGSARLPLPVVSGPFLDIELVLERADPGCTASGLLLTSTTAEGGAALLYHWDSGVLEVVFEALDPHTLTFSLAAPGARRVGGPLLRPPAPGRPLSLRVFLDYSCLEVFTGDGEVLTARVYRGVPASTDAAGGLTGIGASSAAGIDIISVKDDKSEGNAGATRVLHCEAYQMLPAFPVFPGTIDTDEEVLAAEPIQLPAFGAPVAMTVEAL</sequence>
<dbReference type="Proteomes" id="UP000650467">
    <property type="component" value="Unassembled WGS sequence"/>
</dbReference>
<gene>
    <name evidence="7" type="ORF">HXX76_000653</name>
</gene>
<dbReference type="SMART" id="SM00640">
    <property type="entry name" value="Glyco_32"/>
    <property type="match status" value="1"/>
</dbReference>
<dbReference type="InterPro" id="IPR013148">
    <property type="entry name" value="Glyco_hydro_32_N"/>
</dbReference>
<evidence type="ECO:0000256" key="2">
    <source>
        <dbReference type="ARBA" id="ARBA00022801"/>
    </source>
</evidence>
<evidence type="ECO:0000259" key="5">
    <source>
        <dbReference type="Pfam" id="PF00251"/>
    </source>
</evidence>
<dbReference type="GO" id="GO:0005975">
    <property type="term" value="P:carbohydrate metabolic process"/>
    <property type="evidence" value="ECO:0007669"/>
    <property type="project" value="InterPro"/>
</dbReference>
<dbReference type="InterPro" id="IPR013320">
    <property type="entry name" value="ConA-like_dom_sf"/>
</dbReference>
<evidence type="ECO:0000313" key="8">
    <source>
        <dbReference type="Proteomes" id="UP000650467"/>
    </source>
</evidence>
<dbReference type="InterPro" id="IPR050551">
    <property type="entry name" value="Fructan_Metab_Enzymes"/>
</dbReference>
<evidence type="ECO:0008006" key="9">
    <source>
        <dbReference type="Google" id="ProtNLM"/>
    </source>
</evidence>
<dbReference type="InterPro" id="IPR013189">
    <property type="entry name" value="Glyco_hydro_32_C"/>
</dbReference>
<dbReference type="PANTHER" id="PTHR31953">
    <property type="entry name" value="BETA-FRUCTOFURANOSIDASE, INSOLUBLE ISOENZYME CWINV1-RELATED"/>
    <property type="match status" value="1"/>
</dbReference>
<evidence type="ECO:0000259" key="6">
    <source>
        <dbReference type="Pfam" id="PF08244"/>
    </source>
</evidence>
<keyword evidence="8" id="KW-1185">Reference proteome</keyword>
<keyword evidence="3 4" id="KW-0326">Glycosidase</keyword>
<proteinExistence type="inferred from homology"/>
<dbReference type="Gene3D" id="2.60.120.560">
    <property type="entry name" value="Exo-inulinase, domain 1"/>
    <property type="match status" value="1"/>
</dbReference>
<evidence type="ECO:0000256" key="4">
    <source>
        <dbReference type="RuleBase" id="RU362110"/>
    </source>
</evidence>
<dbReference type="InterPro" id="IPR001362">
    <property type="entry name" value="Glyco_hydro_32"/>
</dbReference>